<comment type="caution">
    <text evidence="1">The sequence shown here is derived from an EMBL/GenBank/DDBJ whole genome shotgun (WGS) entry which is preliminary data.</text>
</comment>
<keyword evidence="2" id="KW-1185">Reference proteome</keyword>
<reference evidence="1 2" key="1">
    <citation type="submission" date="2021-06" db="EMBL/GenBank/DDBJ databases">
        <title>Caerostris darwini draft genome.</title>
        <authorList>
            <person name="Kono N."/>
            <person name="Arakawa K."/>
        </authorList>
    </citation>
    <scope>NUCLEOTIDE SEQUENCE [LARGE SCALE GENOMIC DNA]</scope>
</reference>
<organism evidence="1 2">
    <name type="scientific">Caerostris darwini</name>
    <dbReference type="NCBI Taxonomy" id="1538125"/>
    <lineage>
        <taxon>Eukaryota</taxon>
        <taxon>Metazoa</taxon>
        <taxon>Ecdysozoa</taxon>
        <taxon>Arthropoda</taxon>
        <taxon>Chelicerata</taxon>
        <taxon>Arachnida</taxon>
        <taxon>Araneae</taxon>
        <taxon>Araneomorphae</taxon>
        <taxon>Entelegynae</taxon>
        <taxon>Araneoidea</taxon>
        <taxon>Araneidae</taxon>
        <taxon>Caerostris</taxon>
    </lineage>
</organism>
<name>A0AAV4TIW0_9ARAC</name>
<dbReference type="EMBL" id="BPLQ01009615">
    <property type="protein sequence ID" value="GIY45356.1"/>
    <property type="molecule type" value="Genomic_DNA"/>
</dbReference>
<sequence>MSQQCRCAYLSGDCEAARVGRNNLHAIHYLTLSRGDSQNKGPTIRDRDLTDCAKRVGRGRFVVLMPRGVRQSSASLLT</sequence>
<protein>
    <submittedName>
        <fullName evidence="1">Uncharacterized protein</fullName>
    </submittedName>
</protein>
<proteinExistence type="predicted"/>
<gene>
    <name evidence="1" type="ORF">CDAR_482221</name>
</gene>
<accession>A0AAV4TIW0</accession>
<evidence type="ECO:0000313" key="2">
    <source>
        <dbReference type="Proteomes" id="UP001054837"/>
    </source>
</evidence>
<dbReference type="AlphaFoldDB" id="A0AAV4TIW0"/>
<evidence type="ECO:0000313" key="1">
    <source>
        <dbReference type="EMBL" id="GIY45356.1"/>
    </source>
</evidence>
<dbReference type="Proteomes" id="UP001054837">
    <property type="component" value="Unassembled WGS sequence"/>
</dbReference>